<evidence type="ECO:0000256" key="1">
    <source>
        <dbReference type="ARBA" id="ARBA00004370"/>
    </source>
</evidence>
<organism evidence="6 7">
    <name type="scientific">Ancylostoma ceylanicum</name>
    <dbReference type="NCBI Taxonomy" id="53326"/>
    <lineage>
        <taxon>Eukaryota</taxon>
        <taxon>Metazoa</taxon>
        <taxon>Ecdysozoa</taxon>
        <taxon>Nematoda</taxon>
        <taxon>Chromadorea</taxon>
        <taxon>Rhabditida</taxon>
        <taxon>Rhabditina</taxon>
        <taxon>Rhabditomorpha</taxon>
        <taxon>Strongyloidea</taxon>
        <taxon>Ancylostomatidae</taxon>
        <taxon>Ancylostomatinae</taxon>
        <taxon>Ancylostoma</taxon>
    </lineage>
</organism>
<keyword evidence="3 5" id="KW-1133">Transmembrane helix</keyword>
<dbReference type="GO" id="GO:0016020">
    <property type="term" value="C:membrane"/>
    <property type="evidence" value="ECO:0007669"/>
    <property type="project" value="UniProtKB-SubCell"/>
</dbReference>
<comment type="caution">
    <text evidence="6">The sequence shown here is derived from an EMBL/GenBank/DDBJ whole genome shotgun (WGS) entry which is preliminary data.</text>
</comment>
<dbReference type="AlphaFoldDB" id="A0A016V4I7"/>
<dbReference type="OrthoDB" id="10589389at2759"/>
<dbReference type="SUPFAM" id="SSF81321">
    <property type="entry name" value="Family A G protein-coupled receptor-like"/>
    <property type="match status" value="1"/>
</dbReference>
<feature type="transmembrane region" description="Helical" evidence="5">
    <location>
        <begin position="64"/>
        <end position="84"/>
    </location>
</feature>
<dbReference type="Pfam" id="PF00001">
    <property type="entry name" value="7tm_1"/>
    <property type="match status" value="1"/>
</dbReference>
<dbReference type="InterPro" id="IPR000276">
    <property type="entry name" value="GPCR_Rhodpsn"/>
</dbReference>
<keyword evidence="2 5" id="KW-0812">Transmembrane</keyword>
<evidence type="ECO:0000256" key="2">
    <source>
        <dbReference type="ARBA" id="ARBA00022692"/>
    </source>
</evidence>
<keyword evidence="7" id="KW-1185">Reference proteome</keyword>
<name>A0A016V4I7_9BILA</name>
<evidence type="ECO:0000256" key="5">
    <source>
        <dbReference type="SAM" id="Phobius"/>
    </source>
</evidence>
<dbReference type="EMBL" id="JARK01001353">
    <property type="protein sequence ID" value="EYC22166.1"/>
    <property type="molecule type" value="Genomic_DNA"/>
</dbReference>
<sequence>MVWSMSAMEQRPGPSFEPLGRIGAILTSTNFFTHIFGCFLMTVNRWMTICHPNMYEVLWKKRRVMVMLIVEILISYGISARTFVTKVTYEKNENGEPEKLEGETPLSEVRLTTSIVVIVYEVVSIVLIALTLYKIKKVMKHDHRKKRLREVGGFLLHIQIVLRKMLDFQWGLLFISARGRPRAGAWLVTLLFHWDPCSYVDAAKKTEKYSVVVVGTIFCGKALSGAQINVRYKLVEEGVPPDTETDKFGEFLVEVKEAKKKDVESHVWIRGKCDNYCLFGFPLNIPRSSFSAQPGNADTVIDVGAVQLKDTEKEKFIERHECED</sequence>
<keyword evidence="4 5" id="KW-0472">Membrane</keyword>
<dbReference type="GO" id="GO:0004930">
    <property type="term" value="F:G protein-coupled receptor activity"/>
    <property type="evidence" value="ECO:0007669"/>
    <property type="project" value="InterPro"/>
</dbReference>
<accession>A0A016V4I7</accession>
<protein>
    <submittedName>
        <fullName evidence="6">Uncharacterized protein</fullName>
    </submittedName>
</protein>
<dbReference type="CDD" id="cd00637">
    <property type="entry name" value="7tm_classA_rhodopsin-like"/>
    <property type="match status" value="1"/>
</dbReference>
<proteinExistence type="predicted"/>
<comment type="subcellular location">
    <subcellularLocation>
        <location evidence="1">Membrane</location>
    </subcellularLocation>
</comment>
<feature type="transmembrane region" description="Helical" evidence="5">
    <location>
        <begin position="111"/>
        <end position="133"/>
    </location>
</feature>
<evidence type="ECO:0000256" key="3">
    <source>
        <dbReference type="ARBA" id="ARBA00022989"/>
    </source>
</evidence>
<gene>
    <name evidence="6" type="primary">Acey_s0017.g3190</name>
    <name evidence="6" type="ORF">Y032_0017g3190</name>
</gene>
<feature type="transmembrane region" description="Helical" evidence="5">
    <location>
        <begin position="20"/>
        <end position="43"/>
    </location>
</feature>
<evidence type="ECO:0000313" key="7">
    <source>
        <dbReference type="Proteomes" id="UP000024635"/>
    </source>
</evidence>
<dbReference type="Proteomes" id="UP000024635">
    <property type="component" value="Unassembled WGS sequence"/>
</dbReference>
<reference evidence="7" key="1">
    <citation type="journal article" date="2015" name="Nat. Genet.">
        <title>The genome and transcriptome of the zoonotic hookworm Ancylostoma ceylanicum identify infection-specific gene families.</title>
        <authorList>
            <person name="Schwarz E.M."/>
            <person name="Hu Y."/>
            <person name="Antoshechkin I."/>
            <person name="Miller M.M."/>
            <person name="Sternberg P.W."/>
            <person name="Aroian R.V."/>
        </authorList>
    </citation>
    <scope>NUCLEOTIDE SEQUENCE</scope>
    <source>
        <strain evidence="7">HY135</strain>
    </source>
</reference>
<evidence type="ECO:0000313" key="6">
    <source>
        <dbReference type="EMBL" id="EYC22166.1"/>
    </source>
</evidence>
<evidence type="ECO:0000256" key="4">
    <source>
        <dbReference type="ARBA" id="ARBA00023136"/>
    </source>
</evidence>
<dbReference type="Gene3D" id="1.20.1070.10">
    <property type="entry name" value="Rhodopsin 7-helix transmembrane proteins"/>
    <property type="match status" value="1"/>
</dbReference>